<dbReference type="Proteomes" id="UP001630127">
    <property type="component" value="Unassembled WGS sequence"/>
</dbReference>
<dbReference type="AlphaFoldDB" id="A0ABD2YVD1"/>
<keyword evidence="2" id="KW-1185">Reference proteome</keyword>
<evidence type="ECO:0000313" key="2">
    <source>
        <dbReference type="Proteomes" id="UP001630127"/>
    </source>
</evidence>
<comment type="caution">
    <text evidence="1">The sequence shown here is derived from an EMBL/GenBank/DDBJ whole genome shotgun (WGS) entry which is preliminary data.</text>
</comment>
<accession>A0ABD2YVD1</accession>
<dbReference type="EMBL" id="JBJUIK010000012">
    <property type="protein sequence ID" value="KAL3510521.1"/>
    <property type="molecule type" value="Genomic_DNA"/>
</dbReference>
<protein>
    <submittedName>
        <fullName evidence="1">Uncharacterized protein</fullName>
    </submittedName>
</protein>
<sequence>MAGKAAMDAKSLPSTPVNTGLEASGDFLLLSITQPSTVATGQPVNELTLDAIVDVRVSAPISPLIAANQKYSQSKQTNMALTANNDVAYPMHDEGEAACVSLARGLTRKINVIRGYLDPINWHHS</sequence>
<name>A0ABD2YVD1_9GENT</name>
<organism evidence="1 2">
    <name type="scientific">Cinchona calisaya</name>
    <dbReference type="NCBI Taxonomy" id="153742"/>
    <lineage>
        <taxon>Eukaryota</taxon>
        <taxon>Viridiplantae</taxon>
        <taxon>Streptophyta</taxon>
        <taxon>Embryophyta</taxon>
        <taxon>Tracheophyta</taxon>
        <taxon>Spermatophyta</taxon>
        <taxon>Magnoliopsida</taxon>
        <taxon>eudicotyledons</taxon>
        <taxon>Gunneridae</taxon>
        <taxon>Pentapetalae</taxon>
        <taxon>asterids</taxon>
        <taxon>lamiids</taxon>
        <taxon>Gentianales</taxon>
        <taxon>Rubiaceae</taxon>
        <taxon>Cinchonoideae</taxon>
        <taxon>Cinchoneae</taxon>
        <taxon>Cinchona</taxon>
    </lineage>
</organism>
<reference evidence="1 2" key="1">
    <citation type="submission" date="2024-11" db="EMBL/GenBank/DDBJ databases">
        <title>A near-complete genome assembly of Cinchona calisaya.</title>
        <authorList>
            <person name="Lian D.C."/>
            <person name="Zhao X.W."/>
            <person name="Wei L."/>
        </authorList>
    </citation>
    <scope>NUCLEOTIDE SEQUENCE [LARGE SCALE GENOMIC DNA]</scope>
    <source>
        <tissue evidence="1">Nenye</tissue>
    </source>
</reference>
<gene>
    <name evidence="1" type="ORF">ACH5RR_029922</name>
</gene>
<evidence type="ECO:0000313" key="1">
    <source>
        <dbReference type="EMBL" id="KAL3510521.1"/>
    </source>
</evidence>
<proteinExistence type="predicted"/>